<evidence type="ECO:0000259" key="2">
    <source>
        <dbReference type="Pfam" id="PF00437"/>
    </source>
</evidence>
<reference evidence="3 4" key="1">
    <citation type="submission" date="2016-10" db="EMBL/GenBank/DDBJ databases">
        <title>Paenibacillus species isolates.</title>
        <authorList>
            <person name="Beno S.M."/>
        </authorList>
    </citation>
    <scope>NUCLEOTIDE SEQUENCE [LARGE SCALE GENOMIC DNA]</scope>
    <source>
        <strain evidence="3 4">FSL H7-0918</strain>
    </source>
</reference>
<name>A0AB36J7W3_9BACL</name>
<proteinExistence type="inferred from homology"/>
<feature type="domain" description="Bacterial type II secretion system protein E" evidence="2">
    <location>
        <begin position="340"/>
        <end position="618"/>
    </location>
</feature>
<evidence type="ECO:0000313" key="4">
    <source>
        <dbReference type="Proteomes" id="UP000187323"/>
    </source>
</evidence>
<dbReference type="GO" id="GO:0016887">
    <property type="term" value="F:ATP hydrolysis activity"/>
    <property type="evidence" value="ECO:0007669"/>
    <property type="project" value="InterPro"/>
</dbReference>
<dbReference type="AlphaFoldDB" id="A0AB36J7W3"/>
<dbReference type="Gene3D" id="3.40.50.300">
    <property type="entry name" value="P-loop containing nucleotide triphosphate hydrolases"/>
    <property type="match status" value="1"/>
</dbReference>
<comment type="caution">
    <text evidence="3">The sequence shown here is derived from an EMBL/GenBank/DDBJ whole genome shotgun (WGS) entry which is preliminary data.</text>
</comment>
<dbReference type="InterPro" id="IPR001482">
    <property type="entry name" value="T2SS/T4SS_dom"/>
</dbReference>
<evidence type="ECO:0000256" key="1">
    <source>
        <dbReference type="ARBA" id="ARBA00006611"/>
    </source>
</evidence>
<dbReference type="Gene3D" id="3.30.450.380">
    <property type="match status" value="1"/>
</dbReference>
<sequence>MSEIKTDSRTLMIANPGGGDTIGYLQKTIGQLPKNKKSIIVEFPCLGIPRIAYALGEEAVKIDKEKSMDQLLLDYDRNAPAEMSEYIYTKNDSSDYILMNPRSNPENPVTRRINSNSSLIELPLYLKNKLSSMYDYIFFVSQGTMIHPATLYGMKVADIIVFYSLSEIEFVNNYTFSKKSNEVFGIEKERLILFSATNHLQSNNIAIYTKHSELAKKISEIEPNVIQWSPRNSLKTGNENIGLIDPMDHLTLKYHLREAKTELSDLEMKNITSITERIRGQLAEGHLDDYVSSLTNEDKRQKIKYLIADMVRSITDFVFTMPITDVIEMVQKEITELGVIQEILDDPTISSIEINGPDQVIAEINGKDIHMEHIKFQGTEHLIQTIDKMLMPIGKPLSSNEPIIDANYRGFRICAVADNKHYSGVSGGHSLISIRKFPPNVYTDEECINYGNISLEGTEFLQFAIKMGANTLVAGGTNSGKTAKLLMFPQYVPKITRIISIEDSEELMYASKLQYKDYPNLPSLLVKNIEDKDKSYGIGKLVKATLRLKPSVLAIGEIRDEEAASEALIAMNTGHVIWTTIHANSAAEAAVRLLQLNGNTNAAAAQVAGSLDLILFQKRSKKTGVRVLMEISELISYKGTEEPVLNTIFKYNPTTQVLEFKNKIKSTSFLEKIQSEEPDEKEYHRWCEVEGI</sequence>
<organism evidence="3 4">
    <name type="scientific">Paenibacillus odorifer</name>
    <dbReference type="NCBI Taxonomy" id="189426"/>
    <lineage>
        <taxon>Bacteria</taxon>
        <taxon>Bacillati</taxon>
        <taxon>Bacillota</taxon>
        <taxon>Bacilli</taxon>
        <taxon>Bacillales</taxon>
        <taxon>Paenibacillaceae</taxon>
        <taxon>Paenibacillus</taxon>
    </lineage>
</organism>
<dbReference type="EMBL" id="MPTO01000052">
    <property type="protein sequence ID" value="OME10110.1"/>
    <property type="molecule type" value="Genomic_DNA"/>
</dbReference>
<evidence type="ECO:0000313" key="3">
    <source>
        <dbReference type="EMBL" id="OME10110.1"/>
    </source>
</evidence>
<dbReference type="InterPro" id="IPR050921">
    <property type="entry name" value="T4SS_GSP_E_ATPase"/>
</dbReference>
<dbReference type="Proteomes" id="UP000187323">
    <property type="component" value="Unassembled WGS sequence"/>
</dbReference>
<comment type="similarity">
    <text evidence="1">Belongs to the GSP E family.</text>
</comment>
<dbReference type="Pfam" id="PF00437">
    <property type="entry name" value="T2SSE"/>
    <property type="match status" value="1"/>
</dbReference>
<dbReference type="RefSeq" id="WP_076138946.1">
    <property type="nucleotide sequence ID" value="NZ_MPTN01000060.1"/>
</dbReference>
<dbReference type="PANTHER" id="PTHR30486:SF6">
    <property type="entry name" value="TYPE IV PILUS RETRACTATION ATPASE PILT"/>
    <property type="match status" value="1"/>
</dbReference>
<dbReference type="PANTHER" id="PTHR30486">
    <property type="entry name" value="TWITCHING MOTILITY PROTEIN PILT"/>
    <property type="match status" value="1"/>
</dbReference>
<gene>
    <name evidence="3" type="ORF">BSK47_31315</name>
</gene>
<protein>
    <recommendedName>
        <fullName evidence="2">Bacterial type II secretion system protein E domain-containing protein</fullName>
    </recommendedName>
</protein>
<dbReference type="InterPro" id="IPR027417">
    <property type="entry name" value="P-loop_NTPase"/>
</dbReference>
<accession>A0AB36J7W3</accession>
<dbReference type="SUPFAM" id="SSF52540">
    <property type="entry name" value="P-loop containing nucleoside triphosphate hydrolases"/>
    <property type="match status" value="1"/>
</dbReference>